<proteinExistence type="predicted"/>
<keyword evidence="5" id="KW-1185">Reference proteome</keyword>
<keyword evidence="2" id="KW-0812">Transmembrane</keyword>
<name>A0ABR2KJA1_9EUKA</name>
<feature type="chain" id="PRO_5046773493" description="L-type lectin-like domain-containing protein" evidence="3">
    <location>
        <begin position="17"/>
        <end position="475"/>
    </location>
</feature>
<evidence type="ECO:0000313" key="4">
    <source>
        <dbReference type="EMBL" id="KAK8890926.1"/>
    </source>
</evidence>
<comment type="caution">
    <text evidence="4">The sequence shown here is derived from an EMBL/GenBank/DDBJ whole genome shotgun (WGS) entry which is preliminary data.</text>
</comment>
<evidence type="ECO:0000313" key="5">
    <source>
        <dbReference type="Proteomes" id="UP001470230"/>
    </source>
</evidence>
<organism evidence="4 5">
    <name type="scientific">Tritrichomonas musculus</name>
    <dbReference type="NCBI Taxonomy" id="1915356"/>
    <lineage>
        <taxon>Eukaryota</taxon>
        <taxon>Metamonada</taxon>
        <taxon>Parabasalia</taxon>
        <taxon>Tritrichomonadida</taxon>
        <taxon>Tritrichomonadidae</taxon>
        <taxon>Tritrichomonas</taxon>
    </lineage>
</organism>
<keyword evidence="3" id="KW-0732">Signal</keyword>
<dbReference type="InterPro" id="IPR013320">
    <property type="entry name" value="ConA-like_dom_sf"/>
</dbReference>
<keyword evidence="2" id="KW-1133">Transmembrane helix</keyword>
<dbReference type="Gene3D" id="2.60.120.200">
    <property type="match status" value="1"/>
</dbReference>
<dbReference type="PANTHER" id="PTHR12223:SF28">
    <property type="entry name" value="LECTIN, MANNOSE BINDING 1 LIKE"/>
    <property type="match status" value="1"/>
</dbReference>
<gene>
    <name evidence="4" type="ORF">M9Y10_028126</name>
</gene>
<evidence type="ECO:0000256" key="1">
    <source>
        <dbReference type="SAM" id="MobiDB-lite"/>
    </source>
</evidence>
<evidence type="ECO:0000256" key="3">
    <source>
        <dbReference type="SAM" id="SignalP"/>
    </source>
</evidence>
<accession>A0ABR2KJA1</accession>
<dbReference type="EMBL" id="JAPFFF010000004">
    <property type="protein sequence ID" value="KAK8890926.1"/>
    <property type="molecule type" value="Genomic_DNA"/>
</dbReference>
<evidence type="ECO:0008006" key="6">
    <source>
        <dbReference type="Google" id="ProtNLM"/>
    </source>
</evidence>
<reference evidence="4 5" key="1">
    <citation type="submission" date="2024-04" db="EMBL/GenBank/DDBJ databases">
        <title>Tritrichomonas musculus Genome.</title>
        <authorList>
            <person name="Alves-Ferreira E."/>
            <person name="Grigg M."/>
            <person name="Lorenzi H."/>
            <person name="Galac M."/>
        </authorList>
    </citation>
    <scope>NUCLEOTIDE SEQUENCE [LARGE SCALE GENOMIC DNA]</scope>
    <source>
        <strain evidence="4 5">EAF2021</strain>
    </source>
</reference>
<feature type="region of interest" description="Disordered" evidence="1">
    <location>
        <begin position="297"/>
        <end position="320"/>
    </location>
</feature>
<keyword evidence="2" id="KW-0472">Membrane</keyword>
<dbReference type="PANTHER" id="PTHR12223">
    <property type="entry name" value="VESICULAR MANNOSE-BINDING LECTIN"/>
    <property type="match status" value="1"/>
</dbReference>
<feature type="signal peptide" evidence="3">
    <location>
        <begin position="1"/>
        <end position="16"/>
    </location>
</feature>
<feature type="compositionally biased region" description="Acidic residues" evidence="1">
    <location>
        <begin position="306"/>
        <end position="318"/>
    </location>
</feature>
<sequence>MFLIYLFIVSFSLIQPDFNFQSPIVQSNISEVGVWALRGSAINMKKFIRLTSLLTNDYGGLCAYQRTLSADWQINFNFSLQLNKISFSNMKKNMKKSSIIISFTNELCPESFLSWNGFKFIINITSVNDDNKLDLAFSIQANDGTLVGFSKSNEIKSIPYFISSKEHFFAIQIDKQNENFDFSYLDDQTGKKNEYQKIYSMKMNMTTGYFSVINQISDIDNDNFISRKEKKSNIEILNGLYSIKISQKVNNEINETEMNLNRKYLSSGSISRSFSKQKRKISMKKVNFYREEMEFNSGKLNAGTNQEEDEDEKEEDAENYNQTKLKDSFIEINEMIRRADQDLTLDDLHIFITQILNVRLNSALSKIEKISNDLTDLKLDLIQTWNNVKDQLFEISVSIHSNFDQIKNETEKSVVSYVKEIRNVDSKGVKIKIPGDLEKDAIIKLMFFVCVIEFVGFVTFFCVKRKATNNWKKID</sequence>
<dbReference type="InterPro" id="IPR051136">
    <property type="entry name" value="Intracellular_Lectin-GPT"/>
</dbReference>
<evidence type="ECO:0000256" key="2">
    <source>
        <dbReference type="SAM" id="Phobius"/>
    </source>
</evidence>
<dbReference type="SUPFAM" id="SSF49899">
    <property type="entry name" value="Concanavalin A-like lectins/glucanases"/>
    <property type="match status" value="1"/>
</dbReference>
<dbReference type="Proteomes" id="UP001470230">
    <property type="component" value="Unassembled WGS sequence"/>
</dbReference>
<protein>
    <recommendedName>
        <fullName evidence="6">L-type lectin-like domain-containing protein</fullName>
    </recommendedName>
</protein>
<feature type="transmembrane region" description="Helical" evidence="2">
    <location>
        <begin position="441"/>
        <end position="463"/>
    </location>
</feature>